<evidence type="ECO:0000313" key="5">
    <source>
        <dbReference type="Proteomes" id="UP000265663"/>
    </source>
</evidence>
<dbReference type="InterPro" id="IPR005123">
    <property type="entry name" value="Oxoglu/Fe-dep_dioxygenase_dom"/>
</dbReference>
<dbReference type="OrthoDB" id="288590at2759"/>
<reference evidence="4 5" key="1">
    <citation type="journal article" date="2014" name="PLoS ONE">
        <title>De novo Genome Assembly of the Fungal Plant Pathogen Pyrenophora semeniperda.</title>
        <authorList>
            <person name="Soliai M.M."/>
            <person name="Meyer S.E."/>
            <person name="Udall J.A."/>
            <person name="Elzinga D.E."/>
            <person name="Hermansen R.A."/>
            <person name="Bodily P.M."/>
            <person name="Hart A.A."/>
            <person name="Coleman C.E."/>
        </authorList>
    </citation>
    <scope>NUCLEOTIDE SEQUENCE [LARGE SCALE GENOMIC DNA]</scope>
    <source>
        <strain evidence="4 5">CCB06</strain>
        <tissue evidence="4">Mycelium</tissue>
    </source>
</reference>
<evidence type="ECO:0000259" key="3">
    <source>
        <dbReference type="PROSITE" id="PS51471"/>
    </source>
</evidence>
<dbReference type="Pfam" id="PF03171">
    <property type="entry name" value="2OG-FeII_Oxy"/>
    <property type="match status" value="1"/>
</dbReference>
<dbReference type="PANTHER" id="PTHR47990">
    <property type="entry name" value="2-OXOGLUTARATE (2OG) AND FE(II)-DEPENDENT OXYGENASE SUPERFAMILY PROTEIN-RELATED"/>
    <property type="match status" value="1"/>
</dbReference>
<organism evidence="4 5">
    <name type="scientific">Pyrenophora seminiperda CCB06</name>
    <dbReference type="NCBI Taxonomy" id="1302712"/>
    <lineage>
        <taxon>Eukaryota</taxon>
        <taxon>Fungi</taxon>
        <taxon>Dikarya</taxon>
        <taxon>Ascomycota</taxon>
        <taxon>Pezizomycotina</taxon>
        <taxon>Dothideomycetes</taxon>
        <taxon>Pleosporomycetidae</taxon>
        <taxon>Pleosporales</taxon>
        <taxon>Pleosporineae</taxon>
        <taxon>Pleosporaceae</taxon>
        <taxon>Pyrenophora</taxon>
    </lineage>
</organism>
<feature type="domain" description="Fe2OG dioxygenase" evidence="3">
    <location>
        <begin position="190"/>
        <end position="300"/>
    </location>
</feature>
<dbReference type="AlphaFoldDB" id="A0A3M7M6H3"/>
<keyword evidence="2" id="KW-0479">Metal-binding</keyword>
<name>A0A3M7M6H3_9PLEO</name>
<keyword evidence="2" id="KW-0560">Oxidoreductase</keyword>
<dbReference type="Gene3D" id="2.60.120.330">
    <property type="entry name" value="B-lactam Antibiotic, Isopenicillin N Synthase, Chain"/>
    <property type="match status" value="1"/>
</dbReference>
<dbReference type="SUPFAM" id="SSF51197">
    <property type="entry name" value="Clavaminate synthase-like"/>
    <property type="match status" value="1"/>
</dbReference>
<gene>
    <name evidence="4" type="ORF">GMOD_00000013</name>
</gene>
<dbReference type="EMBL" id="KE747824">
    <property type="protein sequence ID" value="RMZ69990.1"/>
    <property type="molecule type" value="Genomic_DNA"/>
</dbReference>
<dbReference type="InterPro" id="IPR044861">
    <property type="entry name" value="IPNS-like_FE2OG_OXY"/>
</dbReference>
<evidence type="ECO:0000313" key="4">
    <source>
        <dbReference type="EMBL" id="RMZ69990.1"/>
    </source>
</evidence>
<dbReference type="GO" id="GO:0046872">
    <property type="term" value="F:metal ion binding"/>
    <property type="evidence" value="ECO:0007669"/>
    <property type="project" value="UniProtKB-KW"/>
</dbReference>
<dbReference type="Proteomes" id="UP000265663">
    <property type="component" value="Unassembled WGS sequence"/>
</dbReference>
<proteinExistence type="inferred from homology"/>
<sequence length="360" mass="40181">MALNMSPMKSDLSNMVPKDQLAHLQTISLHDLQVDSPSEQKRLLQTCINDGFFYLDVRESTLSSRMSDLDTIFDLSKQLFSYSPEVKALFDVDRISPMKINGYKPKGRNVVGNGKKDGFESWVLPRNGLLQLSSDPFPHPPVIADHLRTLRYAIHGLSSAAHTILHSLSTALFLPAGQRLEDFQGLTRPSPDTLRLLKYHANPNSNVVSQTPHTDIGSLTFVFSTTPGLQVLPAHIGRSSAYSESDWRYVLPKPGHAVVNIGDCISMMTNGLLKSALHRVGTVPGCDMPERYSLAYLMRPEDQTLLRGLDSPLIPQFMSNVRNTVTSREWIQEKFTALRGEKDVSYQTDQILTMGRGVFI</sequence>
<keyword evidence="5" id="KW-1185">Reference proteome</keyword>
<evidence type="ECO:0000256" key="2">
    <source>
        <dbReference type="RuleBase" id="RU003682"/>
    </source>
</evidence>
<dbReference type="GO" id="GO:0016491">
    <property type="term" value="F:oxidoreductase activity"/>
    <property type="evidence" value="ECO:0007669"/>
    <property type="project" value="UniProtKB-KW"/>
</dbReference>
<dbReference type="InterPro" id="IPR050231">
    <property type="entry name" value="Iron_ascorbate_oxido_reductase"/>
</dbReference>
<protein>
    <submittedName>
        <fullName evidence="4">Oxidoreductase 2OG-Fe(II) oxygenase family</fullName>
    </submittedName>
</protein>
<accession>A0A3M7M6H3</accession>
<dbReference type="InterPro" id="IPR027443">
    <property type="entry name" value="IPNS-like_sf"/>
</dbReference>
<comment type="similarity">
    <text evidence="1 2">Belongs to the iron/ascorbate-dependent oxidoreductase family.</text>
</comment>
<keyword evidence="2" id="KW-0408">Iron</keyword>
<evidence type="ECO:0000256" key="1">
    <source>
        <dbReference type="ARBA" id="ARBA00008056"/>
    </source>
</evidence>
<dbReference type="PROSITE" id="PS51471">
    <property type="entry name" value="FE2OG_OXY"/>
    <property type="match status" value="1"/>
</dbReference>